<name>A0AA37SLG0_9BACT</name>
<evidence type="ECO:0000256" key="1">
    <source>
        <dbReference type="ARBA" id="ARBA00022475"/>
    </source>
</evidence>
<dbReference type="InterPro" id="IPR004843">
    <property type="entry name" value="Calcineurin-like_PHP"/>
</dbReference>
<dbReference type="PANTHER" id="PTHR34990">
    <property type="entry name" value="UDP-2,3-DIACYLGLUCOSAMINE HYDROLASE-RELATED"/>
    <property type="match status" value="1"/>
</dbReference>
<evidence type="ECO:0000256" key="4">
    <source>
        <dbReference type="ARBA" id="ARBA00023136"/>
    </source>
</evidence>
<dbReference type="GO" id="GO:0046872">
    <property type="term" value="F:metal ion binding"/>
    <property type="evidence" value="ECO:0007669"/>
    <property type="project" value="UniProtKB-KW"/>
</dbReference>
<dbReference type="AlphaFoldDB" id="A0AA37SLG0"/>
<evidence type="ECO:0000313" key="7">
    <source>
        <dbReference type="EMBL" id="GLR16262.1"/>
    </source>
</evidence>
<dbReference type="CDD" id="cd07398">
    <property type="entry name" value="MPP_YbbF-LpxH"/>
    <property type="match status" value="1"/>
</dbReference>
<dbReference type="EMBL" id="BSOH01000005">
    <property type="protein sequence ID" value="GLR16262.1"/>
    <property type="molecule type" value="Genomic_DNA"/>
</dbReference>
<dbReference type="SUPFAM" id="SSF56300">
    <property type="entry name" value="Metallo-dependent phosphatases"/>
    <property type="match status" value="1"/>
</dbReference>
<comment type="caution">
    <text evidence="7">The sequence shown here is derived from an EMBL/GenBank/DDBJ whole genome shotgun (WGS) entry which is preliminary data.</text>
</comment>
<feature type="domain" description="Calcineurin-like phosphoesterase" evidence="6">
    <location>
        <begin position="6"/>
        <end position="203"/>
    </location>
</feature>
<dbReference type="InterPro" id="IPR029052">
    <property type="entry name" value="Metallo-depent_PP-like"/>
</dbReference>
<accession>A0AA37SLG0</accession>
<reference evidence="7" key="2">
    <citation type="submission" date="2023-01" db="EMBL/GenBank/DDBJ databases">
        <title>Draft genome sequence of Portibacter lacus strain NBRC 108769.</title>
        <authorList>
            <person name="Sun Q."/>
            <person name="Mori K."/>
        </authorList>
    </citation>
    <scope>NUCLEOTIDE SEQUENCE</scope>
    <source>
        <strain evidence="7">NBRC 108769</strain>
    </source>
</reference>
<dbReference type="RefSeq" id="WP_235293063.1">
    <property type="nucleotide sequence ID" value="NZ_BSOH01000005.1"/>
</dbReference>
<proteinExistence type="predicted"/>
<keyword evidence="3" id="KW-0479">Metal-binding</keyword>
<keyword evidence="8" id="KW-1185">Reference proteome</keyword>
<evidence type="ECO:0000313" key="8">
    <source>
        <dbReference type="Proteomes" id="UP001156666"/>
    </source>
</evidence>
<protein>
    <submittedName>
        <fullName evidence="7">UDP-2,3-diacylglucosamine hydrolase</fullName>
    </submittedName>
</protein>
<reference evidence="7" key="1">
    <citation type="journal article" date="2014" name="Int. J. Syst. Evol. Microbiol.">
        <title>Complete genome sequence of Corynebacterium casei LMG S-19264T (=DSM 44701T), isolated from a smear-ripened cheese.</title>
        <authorList>
            <consortium name="US DOE Joint Genome Institute (JGI-PGF)"/>
            <person name="Walter F."/>
            <person name="Albersmeier A."/>
            <person name="Kalinowski J."/>
            <person name="Ruckert C."/>
        </authorList>
    </citation>
    <scope>NUCLEOTIDE SEQUENCE</scope>
    <source>
        <strain evidence="7">NBRC 108769</strain>
    </source>
</reference>
<keyword evidence="2" id="KW-0997">Cell inner membrane</keyword>
<dbReference type="GO" id="GO:0009245">
    <property type="term" value="P:lipid A biosynthetic process"/>
    <property type="evidence" value="ECO:0007669"/>
    <property type="project" value="TreeGrafter"/>
</dbReference>
<evidence type="ECO:0000256" key="5">
    <source>
        <dbReference type="ARBA" id="ARBA00023211"/>
    </source>
</evidence>
<dbReference type="InterPro" id="IPR043461">
    <property type="entry name" value="LpxH-like"/>
</dbReference>
<evidence type="ECO:0000256" key="3">
    <source>
        <dbReference type="ARBA" id="ARBA00022723"/>
    </source>
</evidence>
<keyword evidence="1" id="KW-1003">Cell membrane</keyword>
<dbReference type="GO" id="GO:0008758">
    <property type="term" value="F:UDP-2,3-diacylglucosamine hydrolase activity"/>
    <property type="evidence" value="ECO:0007669"/>
    <property type="project" value="TreeGrafter"/>
</dbReference>
<sequence>MRRPEIVVLSDIHLGTYGCHADELLDYLKSIQPNILILNGDIIDGWQFKKNYFPANHYAVIQKFIKFLKQGTKIYYLTGNHDDFLRRISGLQIADFSIKEHLNLTIDGKKHWFFHGDVFDSSVTISPWIAKLGGKGYDLLIRVNRIINRTLAKMNKPPMSFSKKIKSSVKNAVKFISDFEQTAIDMAVHEKNDVVVCGHIHQPIIRKEEVNGRSILYLNSGDWVENLTALEYENGEWKLYDYFESIEITSDELMEVK</sequence>
<keyword evidence="5" id="KW-0464">Manganese</keyword>
<evidence type="ECO:0000259" key="6">
    <source>
        <dbReference type="Pfam" id="PF00149"/>
    </source>
</evidence>
<dbReference type="GO" id="GO:0016020">
    <property type="term" value="C:membrane"/>
    <property type="evidence" value="ECO:0007669"/>
    <property type="project" value="GOC"/>
</dbReference>
<organism evidence="7 8">
    <name type="scientific">Portibacter lacus</name>
    <dbReference type="NCBI Taxonomy" id="1099794"/>
    <lineage>
        <taxon>Bacteria</taxon>
        <taxon>Pseudomonadati</taxon>
        <taxon>Bacteroidota</taxon>
        <taxon>Saprospiria</taxon>
        <taxon>Saprospirales</taxon>
        <taxon>Haliscomenobacteraceae</taxon>
        <taxon>Portibacter</taxon>
    </lineage>
</organism>
<keyword evidence="7" id="KW-0378">Hydrolase</keyword>
<keyword evidence="4" id="KW-0472">Membrane</keyword>
<dbReference type="Proteomes" id="UP001156666">
    <property type="component" value="Unassembled WGS sequence"/>
</dbReference>
<evidence type="ECO:0000256" key="2">
    <source>
        <dbReference type="ARBA" id="ARBA00022519"/>
    </source>
</evidence>
<dbReference type="Gene3D" id="3.60.21.10">
    <property type="match status" value="1"/>
</dbReference>
<dbReference type="Pfam" id="PF00149">
    <property type="entry name" value="Metallophos"/>
    <property type="match status" value="1"/>
</dbReference>
<gene>
    <name evidence="7" type="ORF">GCM10007940_08770</name>
</gene>
<dbReference type="PANTHER" id="PTHR34990:SF2">
    <property type="entry name" value="BLL8164 PROTEIN"/>
    <property type="match status" value="1"/>
</dbReference>